<accession>G0PAX7</accession>
<comment type="similarity">
    <text evidence="2">Belongs to the Su(H) family.</text>
</comment>
<evidence type="ECO:0000256" key="1">
    <source>
        <dbReference type="ARBA" id="ARBA00004123"/>
    </source>
</evidence>
<dbReference type="Gene3D" id="2.60.40.10">
    <property type="entry name" value="Immunoglobulins"/>
    <property type="match status" value="1"/>
</dbReference>
<dbReference type="SMART" id="SM01267">
    <property type="entry name" value="LAG1_DNAbind"/>
    <property type="match status" value="1"/>
</dbReference>
<dbReference type="PANTHER" id="PTHR10665">
    <property type="entry name" value="RECOMBINING BINDING PROTEIN SUPPRESSOR OF HAIRLESS"/>
    <property type="match status" value="1"/>
</dbReference>
<dbReference type="GO" id="GO:0000978">
    <property type="term" value="F:RNA polymerase II cis-regulatory region sequence-specific DNA binding"/>
    <property type="evidence" value="ECO:0007669"/>
    <property type="project" value="InterPro"/>
</dbReference>
<dbReference type="SUPFAM" id="SSF49417">
    <property type="entry name" value="p53-like transcription factors"/>
    <property type="match status" value="1"/>
</dbReference>
<evidence type="ECO:0000259" key="8">
    <source>
        <dbReference type="SMART" id="SM01268"/>
    </source>
</evidence>
<keyword evidence="5" id="KW-0804">Transcription</keyword>
<dbReference type="Gene3D" id="2.80.10.50">
    <property type="match status" value="1"/>
</dbReference>
<dbReference type="HOGENOM" id="CLU_022207_2_0_1"/>
<feature type="domain" description="RBP-J/Cbf11/Cbf12 DNA binding" evidence="7">
    <location>
        <begin position="25"/>
        <end position="156"/>
    </location>
</feature>
<feature type="domain" description="Beta-trefoil DNA-binding" evidence="8">
    <location>
        <begin position="160"/>
        <end position="312"/>
    </location>
</feature>
<dbReference type="GO" id="GO:0005634">
    <property type="term" value="C:nucleus"/>
    <property type="evidence" value="ECO:0007669"/>
    <property type="project" value="UniProtKB-SubCell"/>
</dbReference>
<dbReference type="InterPro" id="IPR015350">
    <property type="entry name" value="Beta-trefoil_DNA-bd_dom"/>
</dbReference>
<organism evidence="10">
    <name type="scientific">Caenorhabditis brenneri</name>
    <name type="common">Nematode worm</name>
    <dbReference type="NCBI Taxonomy" id="135651"/>
    <lineage>
        <taxon>Eukaryota</taxon>
        <taxon>Metazoa</taxon>
        <taxon>Ecdysozoa</taxon>
        <taxon>Nematoda</taxon>
        <taxon>Chromadorea</taxon>
        <taxon>Rhabditida</taxon>
        <taxon>Rhabditina</taxon>
        <taxon>Rhabditomorpha</taxon>
        <taxon>Rhabditoidea</taxon>
        <taxon>Rhabditidae</taxon>
        <taxon>Peloderinae</taxon>
        <taxon>Caenorhabditis</taxon>
    </lineage>
</organism>
<dbReference type="InterPro" id="IPR040159">
    <property type="entry name" value="CLS_fam"/>
</dbReference>
<dbReference type="Gene3D" id="2.60.40.1450">
    <property type="entry name" value="LAG1, DNA binding domain"/>
    <property type="match status" value="1"/>
</dbReference>
<evidence type="ECO:0000313" key="10">
    <source>
        <dbReference type="Proteomes" id="UP000008068"/>
    </source>
</evidence>
<dbReference type="STRING" id="135651.G0PAX7"/>
<dbReference type="OMA" id="VEAETIC"/>
<dbReference type="FunFam" id="2.60.40.1450:FF:000003">
    <property type="entry name" value="Related to J kappa-recombination signal binding protein"/>
    <property type="match status" value="1"/>
</dbReference>
<gene>
    <name evidence="9" type="ORF">CAEBREN_08231</name>
</gene>
<dbReference type="SUPFAM" id="SSF110217">
    <property type="entry name" value="DNA-binding protein LAG-1 (CSL)"/>
    <property type="match status" value="1"/>
</dbReference>
<dbReference type="InParanoid" id="G0PAX7"/>
<comment type="subcellular location">
    <subcellularLocation>
        <location evidence="1">Nucleus</location>
    </subcellularLocation>
</comment>
<dbReference type="InterPro" id="IPR013783">
    <property type="entry name" value="Ig-like_fold"/>
</dbReference>
<dbReference type="InterPro" id="IPR036358">
    <property type="entry name" value="BTD_sf"/>
</dbReference>
<dbReference type="EMBL" id="GL380192">
    <property type="protein sequence ID" value="EGT50026.1"/>
    <property type="molecule type" value="Genomic_DNA"/>
</dbReference>
<keyword evidence="6" id="KW-0539">Nucleus</keyword>
<dbReference type="OrthoDB" id="5600360at2759"/>
<protein>
    <submittedName>
        <fullName evidence="9">Uncharacterized protein</fullName>
    </submittedName>
</protein>
<dbReference type="InterPro" id="IPR015351">
    <property type="entry name" value="RBP-J/Cbf11/Cbf12_DNA-bd"/>
</dbReference>
<dbReference type="SUPFAM" id="SSF81296">
    <property type="entry name" value="E set domains"/>
    <property type="match status" value="1"/>
</dbReference>
<dbReference type="Pfam" id="PF09271">
    <property type="entry name" value="LAG1-DNAbind"/>
    <property type="match status" value="1"/>
</dbReference>
<evidence type="ECO:0000256" key="3">
    <source>
        <dbReference type="ARBA" id="ARBA00023015"/>
    </source>
</evidence>
<evidence type="ECO:0000256" key="2">
    <source>
        <dbReference type="ARBA" id="ARBA00009704"/>
    </source>
</evidence>
<dbReference type="SMART" id="SM01268">
    <property type="entry name" value="BTD"/>
    <property type="match status" value="1"/>
</dbReference>
<evidence type="ECO:0000259" key="7">
    <source>
        <dbReference type="SMART" id="SM01267"/>
    </source>
</evidence>
<evidence type="ECO:0000256" key="5">
    <source>
        <dbReference type="ARBA" id="ARBA00023163"/>
    </source>
</evidence>
<reference evidence="10" key="1">
    <citation type="submission" date="2011-07" db="EMBL/GenBank/DDBJ databases">
        <authorList>
            <consortium name="Caenorhabditis brenneri Sequencing and Analysis Consortium"/>
            <person name="Wilson R.K."/>
        </authorList>
    </citation>
    <scope>NUCLEOTIDE SEQUENCE [LARGE SCALE GENOMIC DNA]</scope>
    <source>
        <strain evidence="10">PB2801</strain>
    </source>
</reference>
<evidence type="ECO:0000256" key="4">
    <source>
        <dbReference type="ARBA" id="ARBA00023125"/>
    </source>
</evidence>
<dbReference type="eggNOG" id="KOG3743">
    <property type="taxonomic scope" value="Eukaryota"/>
</dbReference>
<proteinExistence type="inferred from homology"/>
<dbReference type="AlphaFoldDB" id="G0PAX7"/>
<dbReference type="InterPro" id="IPR037095">
    <property type="entry name" value="RBP-J/Cbf11_DNA-bd_sf"/>
</dbReference>
<dbReference type="FunFam" id="2.60.40.10:FF:002236">
    <property type="entry name" value="Lin-12 And Glp-1 phenotype"/>
    <property type="match status" value="1"/>
</dbReference>
<dbReference type="Proteomes" id="UP000008068">
    <property type="component" value="Unassembled WGS sequence"/>
</dbReference>
<evidence type="ECO:0000313" key="9">
    <source>
        <dbReference type="EMBL" id="EGT50026.1"/>
    </source>
</evidence>
<feature type="non-terminal residue" evidence="9">
    <location>
        <position position="449"/>
    </location>
</feature>
<dbReference type="Pfam" id="PF09270">
    <property type="entry name" value="BTD"/>
    <property type="match status" value="1"/>
</dbReference>
<dbReference type="InterPro" id="IPR014756">
    <property type="entry name" value="Ig_E-set"/>
</dbReference>
<keyword evidence="10" id="KW-1185">Reference proteome</keyword>
<keyword evidence="4" id="KW-0238">DNA-binding</keyword>
<evidence type="ECO:0000256" key="6">
    <source>
        <dbReference type="ARBA" id="ARBA00023242"/>
    </source>
</evidence>
<dbReference type="InterPro" id="IPR038007">
    <property type="entry name" value="RBP-Jkappa_IPT"/>
</dbReference>
<dbReference type="GO" id="GO:0001228">
    <property type="term" value="F:DNA-binding transcription activator activity, RNA polymerase II-specific"/>
    <property type="evidence" value="ECO:0007669"/>
    <property type="project" value="InterPro"/>
</dbReference>
<name>G0PAX7_CAEBE</name>
<dbReference type="Pfam" id="PF20144">
    <property type="entry name" value="TIG_SUH"/>
    <property type="match status" value="1"/>
</dbReference>
<dbReference type="InterPro" id="IPR008967">
    <property type="entry name" value="p53-like_TF_DNA-bd_sf"/>
</dbReference>
<keyword evidence="3" id="KW-0805">Transcription regulation</keyword>
<sequence>MAVKTELPPARMIEFLLNKDKYECVIRILHAKVAQKSYGSERRFFCPPPCVYLIGQGWKKAQKELIDNNPTMDRRSTELVAYTGIDSDHTKWQQLDFSSGKDYCAASKLHISDSDKRKYLYLNTQFFYGCGKEIGSFVSQRIRVTSKPSKKLKNTDDKHLCITSGMKIALFNRPRTQTVSTRYLHVKRYAFQASSTKWGAFTIHTVDDKRGIQEAENFAARDGFVYYGSVVKLVDSDTGLALPPLRIRKVDNQQVILGASCSEEPVSQLHKCAFQMIDKEMVYLNISDDGIVQHQAQIIDENRHQIKDGAAWTITSADKAEYRFFEAMGQVDTPISPCPVFGNLEMDGHGENARVELYGKNFKPNLTIWFGSTPVDTIFRSEESLSCNLPPVTQVRNEQTNWMFTNETTGDCEVPISLVRDDGVIYSSGLTFSYKSMEQHGTVRTASGY</sequence>